<name>A0A3P7PXC2_CYLGO</name>
<evidence type="ECO:0000313" key="3">
    <source>
        <dbReference type="Proteomes" id="UP000271889"/>
    </source>
</evidence>
<evidence type="ECO:0000256" key="1">
    <source>
        <dbReference type="SAM" id="Phobius"/>
    </source>
</evidence>
<proteinExistence type="predicted"/>
<evidence type="ECO:0000313" key="2">
    <source>
        <dbReference type="EMBL" id="VDN23489.1"/>
    </source>
</evidence>
<gene>
    <name evidence="2" type="ORF">CGOC_LOCUS9594</name>
</gene>
<keyword evidence="1" id="KW-0812">Transmembrane</keyword>
<sequence length="88" mass="9841">MIDQVVDTFVVLAKCLVLTFVASIKALLPMGVLPRKSVKAHHSSPSKSKELKYNYFALFSVDEWVVVRTKLEITGSFAGREVEVLNPF</sequence>
<keyword evidence="3" id="KW-1185">Reference proteome</keyword>
<reference evidence="2 3" key="1">
    <citation type="submission" date="2018-11" db="EMBL/GenBank/DDBJ databases">
        <authorList>
            <consortium name="Pathogen Informatics"/>
        </authorList>
    </citation>
    <scope>NUCLEOTIDE SEQUENCE [LARGE SCALE GENOMIC DNA]</scope>
</reference>
<feature type="transmembrane region" description="Helical" evidence="1">
    <location>
        <begin position="6"/>
        <end position="28"/>
    </location>
</feature>
<dbReference type="AlphaFoldDB" id="A0A3P7PXC2"/>
<dbReference type="Proteomes" id="UP000271889">
    <property type="component" value="Unassembled WGS sequence"/>
</dbReference>
<keyword evidence="1" id="KW-1133">Transmembrane helix</keyword>
<protein>
    <submittedName>
        <fullName evidence="2">Uncharacterized protein</fullName>
    </submittedName>
</protein>
<dbReference type="EMBL" id="UYRV01107519">
    <property type="protein sequence ID" value="VDN23489.1"/>
    <property type="molecule type" value="Genomic_DNA"/>
</dbReference>
<organism evidence="2 3">
    <name type="scientific">Cylicostephanus goldi</name>
    <name type="common">Nematode worm</name>
    <dbReference type="NCBI Taxonomy" id="71465"/>
    <lineage>
        <taxon>Eukaryota</taxon>
        <taxon>Metazoa</taxon>
        <taxon>Ecdysozoa</taxon>
        <taxon>Nematoda</taxon>
        <taxon>Chromadorea</taxon>
        <taxon>Rhabditida</taxon>
        <taxon>Rhabditina</taxon>
        <taxon>Rhabditomorpha</taxon>
        <taxon>Strongyloidea</taxon>
        <taxon>Strongylidae</taxon>
        <taxon>Cylicostephanus</taxon>
    </lineage>
</organism>
<accession>A0A3P7PXC2</accession>
<keyword evidence="1" id="KW-0472">Membrane</keyword>